<dbReference type="Pfam" id="PF01975">
    <property type="entry name" value="SurE"/>
    <property type="match status" value="1"/>
</dbReference>
<feature type="region of interest" description="Disordered" evidence="8">
    <location>
        <begin position="261"/>
        <end position="281"/>
    </location>
</feature>
<dbReference type="GO" id="GO:0005737">
    <property type="term" value="C:cytoplasm"/>
    <property type="evidence" value="ECO:0007669"/>
    <property type="project" value="UniProtKB-SubCell"/>
</dbReference>
<comment type="function">
    <text evidence="7">Nucleotidase that shows phosphatase activity on nucleoside 5'-monophosphates.</text>
</comment>
<accession>A0A368JMQ6</accession>
<dbReference type="SUPFAM" id="SSF64167">
    <property type="entry name" value="SurE-like"/>
    <property type="match status" value="1"/>
</dbReference>
<evidence type="ECO:0000313" key="10">
    <source>
        <dbReference type="EMBL" id="RCR68937.1"/>
    </source>
</evidence>
<name>A0A368JMQ6_9BACT</name>
<keyword evidence="3 7" id="KW-0963">Cytoplasm</keyword>
<feature type="binding site" evidence="7">
    <location>
        <position position="101"/>
    </location>
    <ligand>
        <name>a divalent metal cation</name>
        <dbReference type="ChEBI" id="CHEBI:60240"/>
    </ligand>
</feature>
<protein>
    <recommendedName>
        <fullName evidence="7">5'-nucleotidase SurE</fullName>
        <ecNumber evidence="7">3.1.3.5</ecNumber>
    </recommendedName>
    <alternativeName>
        <fullName evidence="7">Nucleoside 5'-monophosphate phosphohydrolase</fullName>
    </alternativeName>
</protein>
<feature type="domain" description="Survival protein SurE-like phosphatase/nucleotidase" evidence="9">
    <location>
        <begin position="8"/>
        <end position="195"/>
    </location>
</feature>
<dbReference type="InterPro" id="IPR002828">
    <property type="entry name" value="SurE-like_Pase/nucleotidase"/>
</dbReference>
<reference evidence="10 11" key="1">
    <citation type="submission" date="2018-07" db="EMBL/GenBank/DDBJ databases">
        <title>Genome analysis of Larkinella rosea.</title>
        <authorList>
            <person name="Zhou Z."/>
            <person name="Wang G."/>
        </authorList>
    </citation>
    <scope>NUCLEOTIDE SEQUENCE [LARGE SCALE GENOMIC DNA]</scope>
    <source>
        <strain evidence="11">zzj9</strain>
    </source>
</reference>
<comment type="cofactor">
    <cofactor evidence="7">
        <name>a divalent metal cation</name>
        <dbReference type="ChEBI" id="CHEBI:60240"/>
    </cofactor>
    <text evidence="7">Binds 1 divalent metal cation per subunit.</text>
</comment>
<dbReference type="NCBIfam" id="TIGR00087">
    <property type="entry name" value="surE"/>
    <property type="match status" value="1"/>
</dbReference>
<proteinExistence type="inferred from homology"/>
<dbReference type="NCBIfam" id="NF001490">
    <property type="entry name" value="PRK00346.1-4"/>
    <property type="match status" value="1"/>
</dbReference>
<keyword evidence="6 7" id="KW-0378">Hydrolase</keyword>
<evidence type="ECO:0000313" key="11">
    <source>
        <dbReference type="Proteomes" id="UP000253383"/>
    </source>
</evidence>
<dbReference type="GO" id="GO:0008253">
    <property type="term" value="F:5'-nucleotidase activity"/>
    <property type="evidence" value="ECO:0007669"/>
    <property type="project" value="UniProtKB-UniRule"/>
</dbReference>
<dbReference type="HAMAP" id="MF_00060">
    <property type="entry name" value="SurE"/>
    <property type="match status" value="1"/>
</dbReference>
<dbReference type="GO" id="GO:0046872">
    <property type="term" value="F:metal ion binding"/>
    <property type="evidence" value="ECO:0007669"/>
    <property type="project" value="UniProtKB-UniRule"/>
</dbReference>
<dbReference type="GO" id="GO:0008254">
    <property type="term" value="F:3'-nucleotidase activity"/>
    <property type="evidence" value="ECO:0007669"/>
    <property type="project" value="TreeGrafter"/>
</dbReference>
<evidence type="ECO:0000256" key="8">
    <source>
        <dbReference type="SAM" id="MobiDB-lite"/>
    </source>
</evidence>
<evidence type="ECO:0000256" key="2">
    <source>
        <dbReference type="ARBA" id="ARBA00011062"/>
    </source>
</evidence>
<dbReference type="OrthoDB" id="9780815at2"/>
<evidence type="ECO:0000259" key="9">
    <source>
        <dbReference type="Pfam" id="PF01975"/>
    </source>
</evidence>
<dbReference type="PANTHER" id="PTHR30457:SF12">
    <property type="entry name" value="5'_3'-NUCLEOTIDASE SURE"/>
    <property type="match status" value="1"/>
</dbReference>
<organism evidence="10 11">
    <name type="scientific">Larkinella punicea</name>
    <dbReference type="NCBI Taxonomy" id="2315727"/>
    <lineage>
        <taxon>Bacteria</taxon>
        <taxon>Pseudomonadati</taxon>
        <taxon>Bacteroidota</taxon>
        <taxon>Cytophagia</taxon>
        <taxon>Cytophagales</taxon>
        <taxon>Spirosomataceae</taxon>
        <taxon>Larkinella</taxon>
    </lineage>
</organism>
<keyword evidence="5 7" id="KW-0547">Nucleotide-binding</keyword>
<dbReference type="Gene3D" id="3.40.1210.10">
    <property type="entry name" value="Survival protein SurE-like phosphatase/nucleotidase"/>
    <property type="match status" value="1"/>
</dbReference>
<evidence type="ECO:0000256" key="6">
    <source>
        <dbReference type="ARBA" id="ARBA00022801"/>
    </source>
</evidence>
<evidence type="ECO:0000256" key="7">
    <source>
        <dbReference type="HAMAP-Rule" id="MF_00060"/>
    </source>
</evidence>
<feature type="binding site" evidence="7">
    <location>
        <position position="44"/>
    </location>
    <ligand>
        <name>a divalent metal cation</name>
        <dbReference type="ChEBI" id="CHEBI:60240"/>
    </ligand>
</feature>
<feature type="binding site" evidence="7">
    <location>
        <position position="14"/>
    </location>
    <ligand>
        <name>a divalent metal cation</name>
        <dbReference type="ChEBI" id="CHEBI:60240"/>
    </ligand>
</feature>
<comment type="subcellular location">
    <subcellularLocation>
        <location evidence="7">Cytoplasm</location>
    </subcellularLocation>
</comment>
<keyword evidence="4 7" id="KW-0479">Metal-binding</keyword>
<dbReference type="InterPro" id="IPR036523">
    <property type="entry name" value="SurE-like_sf"/>
</dbReference>
<dbReference type="InterPro" id="IPR030048">
    <property type="entry name" value="SurE"/>
</dbReference>
<evidence type="ECO:0000256" key="1">
    <source>
        <dbReference type="ARBA" id="ARBA00000815"/>
    </source>
</evidence>
<comment type="similarity">
    <text evidence="2 7">Belongs to the SurE nucleotidase family.</text>
</comment>
<dbReference type="GO" id="GO:0004309">
    <property type="term" value="F:exopolyphosphatase activity"/>
    <property type="evidence" value="ECO:0007669"/>
    <property type="project" value="TreeGrafter"/>
</dbReference>
<evidence type="ECO:0000256" key="5">
    <source>
        <dbReference type="ARBA" id="ARBA00022741"/>
    </source>
</evidence>
<gene>
    <name evidence="7" type="primary">surE</name>
    <name evidence="10" type="ORF">DUE52_13660</name>
</gene>
<evidence type="ECO:0000256" key="3">
    <source>
        <dbReference type="ARBA" id="ARBA00022490"/>
    </source>
</evidence>
<dbReference type="GO" id="GO:0000166">
    <property type="term" value="F:nucleotide binding"/>
    <property type="evidence" value="ECO:0007669"/>
    <property type="project" value="UniProtKB-KW"/>
</dbReference>
<dbReference type="EC" id="3.1.3.5" evidence="7"/>
<dbReference type="RefSeq" id="WP_114406576.1">
    <property type="nucleotide sequence ID" value="NZ_QOWE01000010.1"/>
</dbReference>
<dbReference type="PANTHER" id="PTHR30457">
    <property type="entry name" value="5'-NUCLEOTIDASE SURE"/>
    <property type="match status" value="1"/>
</dbReference>
<dbReference type="NCBIfam" id="NF001492">
    <property type="entry name" value="PRK00346.2-2"/>
    <property type="match status" value="1"/>
</dbReference>
<comment type="caution">
    <text evidence="10">The sequence shown here is derived from an EMBL/GenBank/DDBJ whole genome shotgun (WGS) entry which is preliminary data.</text>
</comment>
<comment type="catalytic activity">
    <reaction evidence="1 7">
        <text>a ribonucleoside 5'-phosphate + H2O = a ribonucleoside + phosphate</text>
        <dbReference type="Rhea" id="RHEA:12484"/>
        <dbReference type="ChEBI" id="CHEBI:15377"/>
        <dbReference type="ChEBI" id="CHEBI:18254"/>
        <dbReference type="ChEBI" id="CHEBI:43474"/>
        <dbReference type="ChEBI" id="CHEBI:58043"/>
        <dbReference type="EC" id="3.1.3.5"/>
    </reaction>
</comment>
<dbReference type="Proteomes" id="UP000253383">
    <property type="component" value="Unassembled WGS sequence"/>
</dbReference>
<dbReference type="AlphaFoldDB" id="A0A368JMQ6"/>
<keyword evidence="11" id="KW-1185">Reference proteome</keyword>
<dbReference type="EMBL" id="QOWE01000010">
    <property type="protein sequence ID" value="RCR68937.1"/>
    <property type="molecule type" value="Genomic_DNA"/>
</dbReference>
<sequence>MSEQKPLILVTNDDGITAHGIRTLVGLMKQLGDVVVVAPNSPQSGMGHAITIASPLRLNEVDLYPGTPAYECSGTPADCVKLAKHFVLKDRSPDLVVSGINHGSNTSISVLYSGTMSAAIEAAIEGIPAIGFSLCDYAHEPDFSHTHDHILKIAGHALEHGIPKGVTLNVNFPAKSDKPLQEIRICRQADARWQEEFDQRKDPYGRSYFWMSGKFVNDDTGEDTDEYALSQNCTSVVPCQLDLTDYKIIETMKSWNINERNSAIPAPAEPNELLETGKQQS</sequence>
<evidence type="ECO:0000256" key="4">
    <source>
        <dbReference type="ARBA" id="ARBA00022723"/>
    </source>
</evidence>
<feature type="binding site" evidence="7">
    <location>
        <position position="13"/>
    </location>
    <ligand>
        <name>a divalent metal cation</name>
        <dbReference type="ChEBI" id="CHEBI:60240"/>
    </ligand>
</feature>